<feature type="domain" description="Transposase IS116/IS110/IS902 C-terminal" evidence="3">
    <location>
        <begin position="262"/>
        <end position="346"/>
    </location>
</feature>
<dbReference type="InterPro" id="IPR002525">
    <property type="entry name" value="Transp_IS110-like_N"/>
</dbReference>
<dbReference type="PANTHER" id="PTHR33055:SF17">
    <property type="entry name" value="THIRD ORF IN TRANSPOSON ISC1491"/>
    <property type="match status" value="1"/>
</dbReference>
<dbReference type="Pfam" id="PF02371">
    <property type="entry name" value="Transposase_20"/>
    <property type="match status" value="1"/>
</dbReference>
<dbReference type="RefSeq" id="WP_114549730.1">
    <property type="nucleotide sequence ID" value="NZ_PPUT01000045.1"/>
</dbReference>
<feature type="region of interest" description="Disordered" evidence="1">
    <location>
        <begin position="383"/>
        <end position="402"/>
    </location>
</feature>
<dbReference type="EMBL" id="PPUT01000045">
    <property type="protein sequence ID" value="RDC41282.1"/>
    <property type="molecule type" value="Genomic_DNA"/>
</dbReference>
<dbReference type="InterPro" id="IPR003346">
    <property type="entry name" value="Transposase_20"/>
</dbReference>
<name>A0A369NV29_9ACTN</name>
<dbReference type="InterPro" id="IPR047650">
    <property type="entry name" value="Transpos_IS110"/>
</dbReference>
<organism evidence="4 5">
    <name type="scientific">Adlercreutzia equolifaciens subsp. celatus</name>
    <dbReference type="NCBI Taxonomy" id="394340"/>
    <lineage>
        <taxon>Bacteria</taxon>
        <taxon>Bacillati</taxon>
        <taxon>Actinomycetota</taxon>
        <taxon>Coriobacteriia</taxon>
        <taxon>Eggerthellales</taxon>
        <taxon>Eggerthellaceae</taxon>
        <taxon>Adlercreutzia</taxon>
    </lineage>
</organism>
<evidence type="ECO:0000259" key="3">
    <source>
        <dbReference type="Pfam" id="PF02371"/>
    </source>
</evidence>
<evidence type="ECO:0000313" key="5">
    <source>
        <dbReference type="Proteomes" id="UP000253805"/>
    </source>
</evidence>
<dbReference type="NCBIfam" id="NF033542">
    <property type="entry name" value="transpos_IS110"/>
    <property type="match status" value="1"/>
</dbReference>
<protein>
    <submittedName>
        <fullName evidence="4">Uncharacterized protein</fullName>
    </submittedName>
</protein>
<dbReference type="PANTHER" id="PTHR33055">
    <property type="entry name" value="TRANSPOSASE FOR INSERTION SEQUENCE ELEMENT IS1111A"/>
    <property type="match status" value="1"/>
</dbReference>
<proteinExistence type="predicted"/>
<evidence type="ECO:0000256" key="1">
    <source>
        <dbReference type="SAM" id="MobiDB-lite"/>
    </source>
</evidence>
<feature type="domain" description="Transposase IS110-like N-terminal" evidence="2">
    <location>
        <begin position="5"/>
        <end position="160"/>
    </location>
</feature>
<gene>
    <name evidence="4" type="ORF">C1850_11170</name>
</gene>
<dbReference type="GO" id="GO:0003677">
    <property type="term" value="F:DNA binding"/>
    <property type="evidence" value="ECO:0007669"/>
    <property type="project" value="InterPro"/>
</dbReference>
<sequence length="402" mass="43912">MEKYAGIDIAKRTHWMCVTDGEGHFLMEPRPYDNDADGLSRMVADLDLCGGDVAVGMESTGCYWRSCYKVLAEGGYPVSVINPVVTCAERKSGNLGRAKTDRVDCLVVADALRKQGIAPTPSPDADAAQLRDLCRFRRAVSESMSRTKIQAVALLDQVWPEYGKLFSDKFGDSSRSVLRRFALDEMDADGLADDLRGASRNRFGAAKASDVLQSLRSTCGVPATDALRLQLRLLLDQLDFCAAQLAEIDAEADSLLDAVAPTLPTVPGIGRATAAQIAAEVGDVTRFRDAKALVAYAGLDPTRRQSGGFDPDRNRISKRGSAHLRRSLYIAAQASLRADCEFRDFYDRLRGRGYSHRYAVCAVARKMLCVCWALMRSGEEYSRDRHRARGKAPEGASPVDAG</sequence>
<dbReference type="AlphaFoldDB" id="A0A369NV29"/>
<reference evidence="4 5" key="1">
    <citation type="journal article" date="2018" name="Elife">
        <title>Discovery and characterization of a prevalent human gut bacterial enzyme sufficient for the inactivation of a family of plant toxins.</title>
        <authorList>
            <person name="Koppel N."/>
            <person name="Bisanz J.E."/>
            <person name="Pandelia M.E."/>
            <person name="Turnbaugh P.J."/>
            <person name="Balskus E.P."/>
        </authorList>
    </citation>
    <scope>NUCLEOTIDE SEQUENCE [LARGE SCALE GENOMIC DNA]</scope>
    <source>
        <strain evidence="4 5">OB21 GAM 11</strain>
    </source>
</reference>
<dbReference type="Proteomes" id="UP000253805">
    <property type="component" value="Unassembled WGS sequence"/>
</dbReference>
<comment type="caution">
    <text evidence="4">The sequence shown here is derived from an EMBL/GenBank/DDBJ whole genome shotgun (WGS) entry which is preliminary data.</text>
</comment>
<dbReference type="GO" id="GO:0004803">
    <property type="term" value="F:transposase activity"/>
    <property type="evidence" value="ECO:0007669"/>
    <property type="project" value="InterPro"/>
</dbReference>
<dbReference type="GO" id="GO:0006313">
    <property type="term" value="P:DNA transposition"/>
    <property type="evidence" value="ECO:0007669"/>
    <property type="project" value="InterPro"/>
</dbReference>
<evidence type="ECO:0000259" key="2">
    <source>
        <dbReference type="Pfam" id="PF01548"/>
    </source>
</evidence>
<evidence type="ECO:0000313" key="4">
    <source>
        <dbReference type="EMBL" id="RDC41282.1"/>
    </source>
</evidence>
<accession>A0A369NV29</accession>
<dbReference type="Pfam" id="PF01548">
    <property type="entry name" value="DEDD_Tnp_IS110"/>
    <property type="match status" value="1"/>
</dbReference>